<protein>
    <submittedName>
        <fullName evidence="2">Caspase family protein</fullName>
    </submittedName>
</protein>
<sequence>MSVLPDPGNSRAVLIGTSTYDFLDDLPAVSNNLSSLAGVLCGPASWNLRRENCSVVANPASAEVAMDALRDATESARDTLLVYYAGHGLVDPEGQLYLGLPRSRQQRVDTGLPYDWLRSALLAGQSERTVIVLDCCYSGLALGMMGSTDLAAQADVEGTYLLAAASETRPALAPPGEANTAFTGELLRILATGITGGPEKLDLDSVFRQLRIALASKGRPVPQGRGRNSNGRLALGWNPAFSRTPQLSDTTASQAEHRLWPDPAVIRTVEGFFAALGQVRVASGLTHAAVSLRSGGEIAPGTISSLLNRKDLPKTWKTTGIYLAACGLSAEQVGSWKQCWDRLREKAPTTTRVTGPTEGRVRTRDSRSASVWARIVRRKGRHNG</sequence>
<organism evidence="2 3">
    <name type="scientific">Streptomyces roseoverticillatus</name>
    <dbReference type="NCBI Taxonomy" id="66429"/>
    <lineage>
        <taxon>Bacteria</taxon>
        <taxon>Bacillati</taxon>
        <taxon>Actinomycetota</taxon>
        <taxon>Actinomycetes</taxon>
        <taxon>Kitasatosporales</taxon>
        <taxon>Streptomycetaceae</taxon>
        <taxon>Streptomyces</taxon>
    </lineage>
</organism>
<dbReference type="Proteomes" id="UP001552479">
    <property type="component" value="Unassembled WGS sequence"/>
</dbReference>
<name>A0ABV3IT92_9ACTN</name>
<dbReference type="InterPro" id="IPR029030">
    <property type="entry name" value="Caspase-like_dom_sf"/>
</dbReference>
<accession>A0ABV3IT92</accession>
<dbReference type="Gene3D" id="3.40.50.1460">
    <property type="match status" value="1"/>
</dbReference>
<keyword evidence="3" id="KW-1185">Reference proteome</keyword>
<gene>
    <name evidence="2" type="ORF">AB0L03_12595</name>
</gene>
<proteinExistence type="predicted"/>
<dbReference type="InterPro" id="IPR011600">
    <property type="entry name" value="Pept_C14_caspase"/>
</dbReference>
<evidence type="ECO:0000313" key="3">
    <source>
        <dbReference type="Proteomes" id="UP001552479"/>
    </source>
</evidence>
<feature type="domain" description="Peptidase C14 caspase" evidence="1">
    <location>
        <begin position="11"/>
        <end position="223"/>
    </location>
</feature>
<comment type="caution">
    <text evidence="2">The sequence shown here is derived from an EMBL/GenBank/DDBJ whole genome shotgun (WGS) entry which is preliminary data.</text>
</comment>
<dbReference type="RefSeq" id="WP_366087891.1">
    <property type="nucleotide sequence ID" value="NZ_JBFASG010000009.1"/>
</dbReference>
<reference evidence="2 3" key="1">
    <citation type="submission" date="2024-06" db="EMBL/GenBank/DDBJ databases">
        <title>The Natural Products Discovery Center: Release of the First 8490 Sequenced Strains for Exploring Actinobacteria Biosynthetic Diversity.</title>
        <authorList>
            <person name="Kalkreuter E."/>
            <person name="Kautsar S.A."/>
            <person name="Yang D."/>
            <person name="Bader C.D."/>
            <person name="Teijaro C.N."/>
            <person name="Fluegel L."/>
            <person name="Davis C.M."/>
            <person name="Simpson J.R."/>
            <person name="Lauterbach L."/>
            <person name="Steele A.D."/>
            <person name="Gui C."/>
            <person name="Meng S."/>
            <person name="Li G."/>
            <person name="Viehrig K."/>
            <person name="Ye F."/>
            <person name="Su P."/>
            <person name="Kiefer A.F."/>
            <person name="Nichols A."/>
            <person name="Cepeda A.J."/>
            <person name="Yan W."/>
            <person name="Fan B."/>
            <person name="Jiang Y."/>
            <person name="Adhikari A."/>
            <person name="Zheng C.-J."/>
            <person name="Schuster L."/>
            <person name="Cowan T.M."/>
            <person name="Smanski M.J."/>
            <person name="Chevrette M.G."/>
            <person name="De Carvalho L.P.S."/>
            <person name="Shen B."/>
        </authorList>
    </citation>
    <scope>NUCLEOTIDE SEQUENCE [LARGE SCALE GENOMIC DNA]</scope>
    <source>
        <strain evidence="2 3">NPDC053791</strain>
    </source>
</reference>
<dbReference type="SUPFAM" id="SSF52129">
    <property type="entry name" value="Caspase-like"/>
    <property type="match status" value="1"/>
</dbReference>
<dbReference type="EMBL" id="JBFASG010000009">
    <property type="protein sequence ID" value="MEV4923673.1"/>
    <property type="molecule type" value="Genomic_DNA"/>
</dbReference>
<dbReference type="Pfam" id="PF00656">
    <property type="entry name" value="Peptidase_C14"/>
    <property type="match status" value="1"/>
</dbReference>
<evidence type="ECO:0000313" key="2">
    <source>
        <dbReference type="EMBL" id="MEV4923673.1"/>
    </source>
</evidence>
<evidence type="ECO:0000259" key="1">
    <source>
        <dbReference type="Pfam" id="PF00656"/>
    </source>
</evidence>
<dbReference type="NCBIfam" id="NF047832">
    <property type="entry name" value="caspase_w_EACC1"/>
    <property type="match status" value="1"/>
</dbReference>